<reference evidence="10" key="1">
    <citation type="submission" date="2017-03" db="EMBL/GenBank/DDBJ databases">
        <title>Genomes of endolithic fungi from Antarctica.</title>
        <authorList>
            <person name="Coleine C."/>
            <person name="Masonjones S."/>
            <person name="Stajich J.E."/>
        </authorList>
    </citation>
    <scope>NUCLEOTIDE SEQUENCE [LARGE SCALE GENOMIC DNA]</scope>
    <source>
        <strain evidence="10">CCFEE 5527</strain>
    </source>
</reference>
<keyword evidence="5" id="KW-0539">Nucleus</keyword>
<evidence type="ECO:0000256" key="1">
    <source>
        <dbReference type="ARBA" id="ARBA00004123"/>
    </source>
</evidence>
<comment type="caution">
    <text evidence="9">The sequence shown here is derived from an EMBL/GenBank/DDBJ whole genome shotgun (WGS) entry which is preliminary data.</text>
</comment>
<dbReference type="InterPro" id="IPR040501">
    <property type="entry name" value="TFA2_Winged_2"/>
</dbReference>
<dbReference type="OrthoDB" id="2400485at2759"/>
<dbReference type="Pfam" id="PF02186">
    <property type="entry name" value="TFIIE_beta"/>
    <property type="match status" value="1"/>
</dbReference>
<dbReference type="Proteomes" id="UP000192596">
    <property type="component" value="Unassembled WGS sequence"/>
</dbReference>
<accession>A0A1V8TQ68</accession>
<evidence type="ECO:0000256" key="2">
    <source>
        <dbReference type="ARBA" id="ARBA00023015"/>
    </source>
</evidence>
<dbReference type="Gene3D" id="3.10.450.50">
    <property type="match status" value="1"/>
</dbReference>
<evidence type="ECO:0000256" key="4">
    <source>
        <dbReference type="ARBA" id="ARBA00023163"/>
    </source>
</evidence>
<dbReference type="GO" id="GO:0006367">
    <property type="term" value="P:transcription initiation at RNA polymerase II promoter"/>
    <property type="evidence" value="ECO:0007669"/>
    <property type="project" value="InterPro"/>
</dbReference>
<dbReference type="GO" id="GO:0001097">
    <property type="term" value="F:TFIIH-class transcription factor complex binding"/>
    <property type="evidence" value="ECO:0007669"/>
    <property type="project" value="TreeGrafter"/>
</dbReference>
<dbReference type="AlphaFoldDB" id="A0A1V8TQ68"/>
<evidence type="ECO:0000256" key="7">
    <source>
        <dbReference type="SAM" id="MobiDB-lite"/>
    </source>
</evidence>
<dbReference type="PANTHER" id="PTHR12716:SF8">
    <property type="entry name" value="TRANSCRIPTION INITIATION FACTOR IIE SUBUNIT BETA"/>
    <property type="match status" value="1"/>
</dbReference>
<gene>
    <name evidence="9" type="ORF">B0A48_01756</name>
</gene>
<comment type="subcellular location">
    <subcellularLocation>
        <location evidence="1">Nucleus</location>
    </subcellularLocation>
</comment>
<dbReference type="Pfam" id="PF18121">
    <property type="entry name" value="TFA2_Winged_2"/>
    <property type="match status" value="1"/>
</dbReference>
<name>A0A1V8TQ68_9PEZI</name>
<evidence type="ECO:0000256" key="5">
    <source>
        <dbReference type="ARBA" id="ARBA00023242"/>
    </source>
</evidence>
<keyword evidence="10" id="KW-1185">Reference proteome</keyword>
<feature type="region of interest" description="Disordered" evidence="7">
    <location>
        <begin position="1"/>
        <end position="21"/>
    </location>
</feature>
<dbReference type="PANTHER" id="PTHR12716">
    <property type="entry name" value="TRANSCRIPTION INITIATION FACTOR IIE, BETA SUBUNIT"/>
    <property type="match status" value="1"/>
</dbReference>
<evidence type="ECO:0000256" key="3">
    <source>
        <dbReference type="ARBA" id="ARBA00023125"/>
    </source>
</evidence>
<sequence length="466" mass="51788">MASLMRPSSTTPAVGTPKPSITPAATAALQASRTGSELLSQIHYAEKYLKEKFPTSITFDALLDYLSLPQDLLAHKATLKKALVANSHVAYTSASESASGRETFSYKPTHPVTNASELKQYLTRQPTAAGIPVKDLRDAWPTLQTPLLRLSAQHEVLLTLNKKDNTPRTVYADSPHLWPPKPIDERFVEFWGKCKVPANETEVRSVLEEAGIVPTSAVKEVRKILGGKKEKRRVQRQGARTTNTHMAGILKQYGRKMSSSVGELKLESTDIKTATGVELSKEQHTFVASVLDLFAGRPSLAKLQLWTDDAEFHDPITIAQGRKQFEAQWYGLQTAFSAIERKHHEVTSSGNPIEMDMTTLYKVKGLGKETTIQSKILIHTKGDKIVKVEDKWDGKMPDSGIANVSSPREYLRPGWWAGYAFGWGFWGLVLISETRVWRAFRHLNSVTVPKFVSVPKNAEEDAKKGN</sequence>
<organism evidence="9 10">
    <name type="scientific">Cryoendolithus antarcticus</name>
    <dbReference type="NCBI Taxonomy" id="1507870"/>
    <lineage>
        <taxon>Eukaryota</taxon>
        <taxon>Fungi</taxon>
        <taxon>Dikarya</taxon>
        <taxon>Ascomycota</taxon>
        <taxon>Pezizomycotina</taxon>
        <taxon>Dothideomycetes</taxon>
        <taxon>Dothideomycetidae</taxon>
        <taxon>Cladosporiales</taxon>
        <taxon>Cladosporiaceae</taxon>
        <taxon>Cryoendolithus</taxon>
    </lineage>
</organism>
<dbReference type="SUPFAM" id="SSF54427">
    <property type="entry name" value="NTF2-like"/>
    <property type="match status" value="1"/>
</dbReference>
<keyword evidence="3" id="KW-0238">DNA-binding</keyword>
<evidence type="ECO:0000313" key="9">
    <source>
        <dbReference type="EMBL" id="OQO13527.1"/>
    </source>
</evidence>
<dbReference type="InterPro" id="IPR003166">
    <property type="entry name" value="TFIIE_bsu_DNA-bd"/>
</dbReference>
<dbReference type="InterPro" id="IPR032710">
    <property type="entry name" value="NTF2-like_dom_sf"/>
</dbReference>
<evidence type="ECO:0000313" key="10">
    <source>
        <dbReference type="Proteomes" id="UP000192596"/>
    </source>
</evidence>
<proteinExistence type="predicted"/>
<dbReference type="GO" id="GO:0005673">
    <property type="term" value="C:transcription factor TFIIE complex"/>
    <property type="evidence" value="ECO:0007669"/>
    <property type="project" value="InterPro"/>
</dbReference>
<protein>
    <recommendedName>
        <fullName evidence="8">TFIIE beta domain-containing protein</fullName>
    </recommendedName>
</protein>
<dbReference type="FunCoup" id="A0A1V8TQ68">
    <property type="interactions" value="900"/>
</dbReference>
<comment type="function">
    <text evidence="6">Recruits TFIIH to the initiation complex and stimulates the RNA polymerase II C-terminal domain kinase and DNA-dependent ATPase activities of TFIIH. Both TFIIH and TFIIE are required for promoter clearance by RNA polymerase.</text>
</comment>
<evidence type="ECO:0000256" key="6">
    <source>
        <dbReference type="ARBA" id="ARBA00025581"/>
    </source>
</evidence>
<dbReference type="InterPro" id="IPR016656">
    <property type="entry name" value="TFIIE-bsu"/>
</dbReference>
<keyword evidence="2" id="KW-0805">Transcription regulation</keyword>
<dbReference type="InParanoid" id="A0A1V8TQ68"/>
<dbReference type="GO" id="GO:0003677">
    <property type="term" value="F:DNA binding"/>
    <property type="evidence" value="ECO:0007669"/>
    <property type="project" value="UniProtKB-KW"/>
</dbReference>
<dbReference type="PROSITE" id="PS51351">
    <property type="entry name" value="TFIIE_BETA_C"/>
    <property type="match status" value="1"/>
</dbReference>
<feature type="compositionally biased region" description="Polar residues" evidence="7">
    <location>
        <begin position="1"/>
        <end position="13"/>
    </location>
</feature>
<dbReference type="STRING" id="1507870.A0A1V8TQ68"/>
<evidence type="ECO:0000259" key="8">
    <source>
        <dbReference type="PROSITE" id="PS51351"/>
    </source>
</evidence>
<keyword evidence="4" id="KW-0804">Transcription</keyword>
<dbReference type="EMBL" id="NAJO01000003">
    <property type="protein sequence ID" value="OQO13527.1"/>
    <property type="molecule type" value="Genomic_DNA"/>
</dbReference>
<feature type="domain" description="TFIIE beta" evidence="8">
    <location>
        <begin position="25"/>
        <end position="113"/>
    </location>
</feature>